<name>A0A6C0BL73_9ZZZZ</name>
<evidence type="ECO:0000313" key="1">
    <source>
        <dbReference type="EMBL" id="QHS92936.1"/>
    </source>
</evidence>
<accession>A0A6C0BL73</accession>
<dbReference type="AlphaFoldDB" id="A0A6C0BL73"/>
<proteinExistence type="predicted"/>
<reference evidence="1" key="1">
    <citation type="journal article" date="2020" name="Nature">
        <title>Giant virus diversity and host interactions through global metagenomics.</title>
        <authorList>
            <person name="Schulz F."/>
            <person name="Roux S."/>
            <person name="Paez-Espino D."/>
            <person name="Jungbluth S."/>
            <person name="Walsh D.A."/>
            <person name="Denef V.J."/>
            <person name="McMahon K.D."/>
            <person name="Konstantinidis K.T."/>
            <person name="Eloe-Fadrosh E.A."/>
            <person name="Kyrpides N.C."/>
            <person name="Woyke T."/>
        </authorList>
    </citation>
    <scope>NUCLEOTIDE SEQUENCE</scope>
    <source>
        <strain evidence="1">GVMAG-M-3300017651-5</strain>
    </source>
</reference>
<protein>
    <submittedName>
        <fullName evidence="1">Uncharacterized protein</fullName>
    </submittedName>
</protein>
<sequence length="30" mass="3543">MRVAISIRLKEMIQVRSTDQFITPEANTYM</sequence>
<dbReference type="EMBL" id="MN739193">
    <property type="protein sequence ID" value="QHS92936.1"/>
    <property type="molecule type" value="Genomic_DNA"/>
</dbReference>
<organism evidence="1">
    <name type="scientific">viral metagenome</name>
    <dbReference type="NCBI Taxonomy" id="1070528"/>
    <lineage>
        <taxon>unclassified sequences</taxon>
        <taxon>metagenomes</taxon>
        <taxon>organismal metagenomes</taxon>
    </lineage>
</organism>